<feature type="transmembrane region" description="Helical" evidence="7">
    <location>
        <begin position="674"/>
        <end position="694"/>
    </location>
</feature>
<dbReference type="InterPro" id="IPR025857">
    <property type="entry name" value="MacB_PCD"/>
</dbReference>
<keyword evidence="4 7" id="KW-1133">Transmembrane helix</keyword>
<dbReference type="EMBL" id="VUOC01000004">
    <property type="protein sequence ID" value="KAA2238728.1"/>
    <property type="molecule type" value="Genomic_DNA"/>
</dbReference>
<evidence type="ECO:0000256" key="1">
    <source>
        <dbReference type="ARBA" id="ARBA00004651"/>
    </source>
</evidence>
<dbReference type="Pfam" id="PF02687">
    <property type="entry name" value="FtsX"/>
    <property type="match status" value="2"/>
</dbReference>
<dbReference type="PANTHER" id="PTHR30572:SF4">
    <property type="entry name" value="ABC TRANSPORTER PERMEASE YTRF"/>
    <property type="match status" value="1"/>
</dbReference>
<name>A0A5B2VJ82_9BACT</name>
<feature type="transmembrane region" description="Helical" evidence="7">
    <location>
        <begin position="21"/>
        <end position="42"/>
    </location>
</feature>
<dbReference type="GO" id="GO:0005886">
    <property type="term" value="C:plasma membrane"/>
    <property type="evidence" value="ECO:0007669"/>
    <property type="project" value="UniProtKB-SubCell"/>
</dbReference>
<keyword evidence="11" id="KW-1185">Reference proteome</keyword>
<evidence type="ECO:0000256" key="2">
    <source>
        <dbReference type="ARBA" id="ARBA00022475"/>
    </source>
</evidence>
<keyword evidence="2" id="KW-1003">Cell membrane</keyword>
<comment type="caution">
    <text evidence="10">The sequence shown here is derived from an EMBL/GenBank/DDBJ whole genome shotgun (WGS) entry which is preliminary data.</text>
</comment>
<dbReference type="AlphaFoldDB" id="A0A5B2VJ82"/>
<dbReference type="InterPro" id="IPR050250">
    <property type="entry name" value="Macrolide_Exporter_MacB"/>
</dbReference>
<evidence type="ECO:0000259" key="9">
    <source>
        <dbReference type="Pfam" id="PF12704"/>
    </source>
</evidence>
<accession>A0A5B2VJ82</accession>
<feature type="domain" description="MacB-like periplasmic core" evidence="9">
    <location>
        <begin position="443"/>
        <end position="637"/>
    </location>
</feature>
<feature type="transmembrane region" description="Helical" evidence="7">
    <location>
        <begin position="426"/>
        <end position="446"/>
    </location>
</feature>
<feature type="domain" description="MacB-like periplasmic core" evidence="9">
    <location>
        <begin position="20"/>
        <end position="241"/>
    </location>
</feature>
<keyword evidence="5 7" id="KW-0472">Membrane</keyword>
<feature type="domain" description="ABC3 transporter permease C-terminal" evidence="8">
    <location>
        <begin position="673"/>
        <end position="782"/>
    </location>
</feature>
<dbReference type="Pfam" id="PF12704">
    <property type="entry name" value="MacB_PCD"/>
    <property type="match status" value="2"/>
</dbReference>
<feature type="transmembrane region" description="Helical" evidence="7">
    <location>
        <begin position="754"/>
        <end position="774"/>
    </location>
</feature>
<proteinExistence type="inferred from homology"/>
<evidence type="ECO:0000256" key="3">
    <source>
        <dbReference type="ARBA" id="ARBA00022692"/>
    </source>
</evidence>
<reference evidence="10 11" key="1">
    <citation type="submission" date="2019-09" db="EMBL/GenBank/DDBJ databases">
        <title>Chitinophaga ginsengihumi sp. nov., isolated from soil of ginseng rhizosphere.</title>
        <authorList>
            <person name="Lee J."/>
        </authorList>
    </citation>
    <scope>NUCLEOTIDE SEQUENCE [LARGE SCALE GENOMIC DNA]</scope>
    <source>
        <strain evidence="10 11">BN140078</strain>
    </source>
</reference>
<evidence type="ECO:0000256" key="7">
    <source>
        <dbReference type="SAM" id="Phobius"/>
    </source>
</evidence>
<feature type="transmembrane region" description="Helical" evidence="7">
    <location>
        <begin position="378"/>
        <end position="401"/>
    </location>
</feature>
<dbReference type="RefSeq" id="WP_149839907.1">
    <property type="nucleotide sequence ID" value="NZ_VUOC01000004.1"/>
</dbReference>
<organism evidence="10 11">
    <name type="scientific">Chitinophaga agrisoli</name>
    <dbReference type="NCBI Taxonomy" id="2607653"/>
    <lineage>
        <taxon>Bacteria</taxon>
        <taxon>Pseudomonadati</taxon>
        <taxon>Bacteroidota</taxon>
        <taxon>Chitinophagia</taxon>
        <taxon>Chitinophagales</taxon>
        <taxon>Chitinophagaceae</taxon>
        <taxon>Chitinophaga</taxon>
    </lineage>
</organism>
<dbReference type="Proteomes" id="UP000324611">
    <property type="component" value="Unassembled WGS sequence"/>
</dbReference>
<feature type="domain" description="ABC3 transporter permease C-terminal" evidence="8">
    <location>
        <begin position="290"/>
        <end position="403"/>
    </location>
</feature>
<sequence>MLKNYFRTALRGLRKHKAHSFINITGLAVGMGVAMLIGLWVWDELSFDRYHGNYDRIAQVMQHRTVNGNIGTGAAIPLPLHAAMREQYGSDFKHIVVSSWADSHVLSAGEKKVSYRGSYMGSDAPEMLGLQMLKGSRKGLQGPSGLLISQSVATALFGAADPSGKMVRIDNKAGFLVSGVYEDLPRNTTLHNLDFIAPWDYYINSEDWLARAATDWTDDYFLLYVQITDHADMDRVSEKISHIMRGKAPGEAGLQTEIFLQPMRKWHLFSSFKNGINKGGAVQYVWLFGILGLFVLLLACINFMNLSTARSEKRAKEVGIRKAIGSLRMQLVGQFYAESLLVAVLAFILSLLMVALTLPLFNQLVGKDMFIRWGSPLFWLICIGFTLFTGVIAGSYPALYLSSFRPVKVLKGTFKAGRFAATPRRVLVVMQFTVSAVLIIGTMIVFKQVQFVKDRPVGYSRDGLLQIATSSNELHDHFNALQADLLQSGAVTAIAESSSPVTGVNNQRSDVSWKGKDPNMSVEFNNIRVTTDYGKAIGWQLAAGRDFSAAFRTDSTAVILNEAAVKYMGLKDPVGQVLRVGKRELSVIGVVKDMVMQSPYDPMKQTLFFISPDNEGYINLRINPKLSTHAALRKIEAACKIYAPASPFSYRFADDEYAKKFSNEERTGKLAGCFAILAIFISCLGLFGMASFMAEQRFKEIGVRKVMGASVFNVWCLLSKDFIVLVTIALGIAAPLAYYSMDTWLQRYNYHVALPWWAFVITAAGIVLMTILTVSYQSIKAALMDPVKSLRLE</sequence>
<comment type="similarity">
    <text evidence="6">Belongs to the ABC-4 integral membrane protein family.</text>
</comment>
<feature type="transmembrane region" description="Helical" evidence="7">
    <location>
        <begin position="284"/>
        <end position="306"/>
    </location>
</feature>
<evidence type="ECO:0000313" key="10">
    <source>
        <dbReference type="EMBL" id="KAA2238728.1"/>
    </source>
</evidence>
<evidence type="ECO:0000256" key="6">
    <source>
        <dbReference type="ARBA" id="ARBA00038076"/>
    </source>
</evidence>
<evidence type="ECO:0000256" key="4">
    <source>
        <dbReference type="ARBA" id="ARBA00022989"/>
    </source>
</evidence>
<evidence type="ECO:0000256" key="5">
    <source>
        <dbReference type="ARBA" id="ARBA00023136"/>
    </source>
</evidence>
<dbReference type="InterPro" id="IPR003838">
    <property type="entry name" value="ABC3_permease_C"/>
</dbReference>
<feature type="transmembrane region" description="Helical" evidence="7">
    <location>
        <begin position="335"/>
        <end position="358"/>
    </location>
</feature>
<reference evidence="10 11" key="2">
    <citation type="submission" date="2019-09" db="EMBL/GenBank/DDBJ databases">
        <authorList>
            <person name="Jin C."/>
        </authorList>
    </citation>
    <scope>NUCLEOTIDE SEQUENCE [LARGE SCALE GENOMIC DNA]</scope>
    <source>
        <strain evidence="10 11">BN140078</strain>
    </source>
</reference>
<protein>
    <submittedName>
        <fullName evidence="10">FtsX-like permease family protein</fullName>
    </submittedName>
</protein>
<keyword evidence="3 7" id="KW-0812">Transmembrane</keyword>
<dbReference type="GO" id="GO:0022857">
    <property type="term" value="F:transmembrane transporter activity"/>
    <property type="evidence" value="ECO:0007669"/>
    <property type="project" value="TreeGrafter"/>
</dbReference>
<dbReference type="PANTHER" id="PTHR30572">
    <property type="entry name" value="MEMBRANE COMPONENT OF TRANSPORTER-RELATED"/>
    <property type="match status" value="1"/>
</dbReference>
<gene>
    <name evidence="10" type="ORF">F0L74_21155</name>
</gene>
<evidence type="ECO:0000313" key="11">
    <source>
        <dbReference type="Proteomes" id="UP000324611"/>
    </source>
</evidence>
<feature type="transmembrane region" description="Helical" evidence="7">
    <location>
        <begin position="706"/>
        <end position="734"/>
    </location>
</feature>
<evidence type="ECO:0000259" key="8">
    <source>
        <dbReference type="Pfam" id="PF02687"/>
    </source>
</evidence>
<comment type="subcellular location">
    <subcellularLocation>
        <location evidence="1">Cell membrane</location>
        <topology evidence="1">Multi-pass membrane protein</topology>
    </subcellularLocation>
</comment>